<dbReference type="EMBL" id="ALBS01000275">
    <property type="protein sequence ID" value="EJT46827.1"/>
    <property type="molecule type" value="Genomic_DNA"/>
</dbReference>
<evidence type="ECO:0000313" key="2">
    <source>
        <dbReference type="EMBL" id="EJT46827.1"/>
    </source>
</evidence>
<protein>
    <submittedName>
        <fullName evidence="2">Uncharacterized protein</fullName>
    </submittedName>
</protein>
<dbReference type="RefSeq" id="XP_014178269.1">
    <property type="nucleotide sequence ID" value="XM_014322794.1"/>
</dbReference>
<gene>
    <name evidence="2" type="ORF">A1Q1_04428</name>
</gene>
<proteinExistence type="predicted"/>
<dbReference type="Proteomes" id="UP000002748">
    <property type="component" value="Unassembled WGS sequence"/>
</dbReference>
<dbReference type="AlphaFoldDB" id="J6EVJ4"/>
<dbReference type="GeneID" id="25987941"/>
<evidence type="ECO:0000256" key="1">
    <source>
        <dbReference type="SAM" id="MobiDB-lite"/>
    </source>
</evidence>
<sequence length="171" mass="18787">MSHHREPLFFSASLSPSPEPAAKRPRLAEAEVVAAPIETETEAAVPGTSANANARSIENENEKADGKLYLTSPEVEEELMKTVALIRRYKKAGLRAPNDIWTFYAVERLLEPLRQEQLAMMQEKSGGEKMDVDDEDLGKHTAQKSSKGKEKAKPTTVAKGKGVGRKKASEK</sequence>
<reference evidence="2 3" key="1">
    <citation type="journal article" date="2012" name="Eukaryot. Cell">
        <title>Draft genome sequence of CBS 2479, the standard type strain of Trichosporon asahii.</title>
        <authorList>
            <person name="Yang R.Y."/>
            <person name="Li H.T."/>
            <person name="Zhu H."/>
            <person name="Zhou G.P."/>
            <person name="Wang M."/>
            <person name="Wang L."/>
        </authorList>
    </citation>
    <scope>NUCLEOTIDE SEQUENCE [LARGE SCALE GENOMIC DNA]</scope>
    <source>
        <strain evidence="3">ATCC 90039 / CBS 2479 / JCM 2466 / KCTC 7840 / NCYC 2677 / UAMH 7654</strain>
    </source>
</reference>
<dbReference type="VEuPathDB" id="FungiDB:A1Q1_04428"/>
<accession>J6EVJ4</accession>
<evidence type="ECO:0000313" key="3">
    <source>
        <dbReference type="Proteomes" id="UP000002748"/>
    </source>
</evidence>
<feature type="region of interest" description="Disordered" evidence="1">
    <location>
        <begin position="1"/>
        <end position="27"/>
    </location>
</feature>
<dbReference type="KEGG" id="tasa:A1Q1_04428"/>
<dbReference type="HOGENOM" id="CLU_1564001_0_0_1"/>
<feature type="compositionally biased region" description="Basic residues" evidence="1">
    <location>
        <begin position="162"/>
        <end position="171"/>
    </location>
</feature>
<name>J6EVJ4_TRIAS</name>
<comment type="caution">
    <text evidence="2">The sequence shown here is derived from an EMBL/GenBank/DDBJ whole genome shotgun (WGS) entry which is preliminary data.</text>
</comment>
<feature type="region of interest" description="Disordered" evidence="1">
    <location>
        <begin position="120"/>
        <end position="171"/>
    </location>
</feature>
<organism evidence="2 3">
    <name type="scientific">Trichosporon asahii var. asahii (strain ATCC 90039 / CBS 2479 / JCM 2466 / KCTC 7840 / NBRC 103889/ NCYC 2677 / UAMH 7654)</name>
    <name type="common">Yeast</name>
    <dbReference type="NCBI Taxonomy" id="1186058"/>
    <lineage>
        <taxon>Eukaryota</taxon>
        <taxon>Fungi</taxon>
        <taxon>Dikarya</taxon>
        <taxon>Basidiomycota</taxon>
        <taxon>Agaricomycotina</taxon>
        <taxon>Tremellomycetes</taxon>
        <taxon>Trichosporonales</taxon>
        <taxon>Trichosporonaceae</taxon>
        <taxon>Trichosporon</taxon>
    </lineage>
</organism>